<dbReference type="InterPro" id="IPR016039">
    <property type="entry name" value="Thiolase-like"/>
</dbReference>
<keyword evidence="18" id="KW-1185">Reference proteome</keyword>
<dbReference type="InterPro" id="IPR000794">
    <property type="entry name" value="Beta-ketoacyl_synthase"/>
</dbReference>
<organism evidence="17 18">
    <name type="scientific">Streptomyces millisiae</name>
    <dbReference type="NCBI Taxonomy" id="3075542"/>
    <lineage>
        <taxon>Bacteria</taxon>
        <taxon>Bacillati</taxon>
        <taxon>Actinomycetota</taxon>
        <taxon>Actinomycetes</taxon>
        <taxon>Kitasatosporales</taxon>
        <taxon>Streptomycetaceae</taxon>
        <taxon>Streptomyces</taxon>
    </lineage>
</organism>
<evidence type="ECO:0000259" key="16">
    <source>
        <dbReference type="PROSITE" id="PS52004"/>
    </source>
</evidence>
<protein>
    <recommendedName>
        <fullName evidence="4 14">3-oxoacyl-[acyl-carrier-protein] synthase 2</fullName>
        <ecNumber evidence="3 14">2.3.1.179</ecNumber>
    </recommendedName>
</protein>
<evidence type="ECO:0000256" key="12">
    <source>
        <dbReference type="ARBA" id="ARBA00047318"/>
    </source>
</evidence>
<dbReference type="PROSITE" id="PS52004">
    <property type="entry name" value="KS3_2"/>
    <property type="match status" value="1"/>
</dbReference>
<evidence type="ECO:0000256" key="14">
    <source>
        <dbReference type="PIRNR" id="PIRNR000447"/>
    </source>
</evidence>
<dbReference type="Gene3D" id="3.40.47.10">
    <property type="match status" value="1"/>
</dbReference>
<evidence type="ECO:0000256" key="9">
    <source>
        <dbReference type="ARBA" id="ARBA00023160"/>
    </source>
</evidence>
<sequence>MNASNRSVVVTGVGATTPLGGDSATTWEGLLAGRSGVRALTADWAADLPVKIAATAAVDPLDILPKPLARRLDRSAQFALIAAREAWADAGFTAKAGEDGGVEPTRLGAVIASGIGGVTTLLEQYDVLREKGSRRVSPHTVPMLMPNSPAANVGLEVGAQAGVHTPVSACASGAEAVGYAAEMIRTGRADVVVAGGTEAAIHPLPIAAFANMMALSKKEGAPELVSRPYDTGRDGFVLGEGSGVVVLESAEHAARRGARVYCELLGQGLSADAHHIAQPEPTGRGIAAALTNLLENTDLKPEQVVHLNAHATSTPLGDVAEIKSLRRVLADDLDHVAISATKSMTGHLLGGAGGIETVATVLALHHRVAPPTINVEELDPEVDADVVRDEPRPLPGGTIAAINNSFGFGGHNVVLALRTV</sequence>
<dbReference type="InterPro" id="IPR017568">
    <property type="entry name" value="3-oxoacyl-ACP_synth-2"/>
</dbReference>
<keyword evidence="9 14" id="KW-0275">Fatty acid biosynthesis</keyword>
<evidence type="ECO:0000256" key="15">
    <source>
        <dbReference type="RuleBase" id="RU003694"/>
    </source>
</evidence>
<evidence type="ECO:0000256" key="13">
    <source>
        <dbReference type="ARBA" id="ARBA00047659"/>
    </source>
</evidence>
<evidence type="ECO:0000256" key="3">
    <source>
        <dbReference type="ARBA" id="ARBA00012356"/>
    </source>
</evidence>
<dbReference type="EC" id="2.3.1.179" evidence="3 14"/>
<dbReference type="InterPro" id="IPR020841">
    <property type="entry name" value="PKS_Beta-ketoAc_synthase_dom"/>
</dbReference>
<dbReference type="Pfam" id="PF00109">
    <property type="entry name" value="ketoacyl-synt"/>
    <property type="match status" value="1"/>
</dbReference>
<evidence type="ECO:0000313" key="17">
    <source>
        <dbReference type="EMBL" id="MDT0322809.1"/>
    </source>
</evidence>
<evidence type="ECO:0000256" key="2">
    <source>
        <dbReference type="ARBA" id="ARBA00008467"/>
    </source>
</evidence>
<reference evidence="18" key="1">
    <citation type="submission" date="2023-07" db="EMBL/GenBank/DDBJ databases">
        <title>30 novel species of actinomycetes from the DSMZ collection.</title>
        <authorList>
            <person name="Nouioui I."/>
        </authorList>
    </citation>
    <scope>NUCLEOTIDE SEQUENCE [LARGE SCALE GENOMIC DNA]</scope>
    <source>
        <strain evidence="18">DSM 44918</strain>
    </source>
</reference>
<evidence type="ECO:0000256" key="4">
    <source>
        <dbReference type="ARBA" id="ARBA00014657"/>
    </source>
</evidence>
<evidence type="ECO:0000256" key="10">
    <source>
        <dbReference type="ARBA" id="ARBA00023315"/>
    </source>
</evidence>
<dbReference type="Proteomes" id="UP001183420">
    <property type="component" value="Unassembled WGS sequence"/>
</dbReference>
<dbReference type="SMART" id="SM00825">
    <property type="entry name" value="PKS_KS"/>
    <property type="match status" value="1"/>
</dbReference>
<evidence type="ECO:0000256" key="7">
    <source>
        <dbReference type="ARBA" id="ARBA00022832"/>
    </source>
</evidence>
<evidence type="ECO:0000256" key="11">
    <source>
        <dbReference type="ARBA" id="ARBA00024006"/>
    </source>
</evidence>
<evidence type="ECO:0000256" key="8">
    <source>
        <dbReference type="ARBA" id="ARBA00023098"/>
    </source>
</evidence>
<feature type="domain" description="Ketosynthase family 3 (KS3)" evidence="16">
    <location>
        <begin position="5"/>
        <end position="419"/>
    </location>
</feature>
<dbReference type="CDD" id="cd00834">
    <property type="entry name" value="KAS_I_II"/>
    <property type="match status" value="1"/>
</dbReference>
<dbReference type="InterPro" id="IPR014030">
    <property type="entry name" value="Ketoacyl_synth_N"/>
</dbReference>
<dbReference type="SUPFAM" id="SSF53901">
    <property type="entry name" value="Thiolase-like"/>
    <property type="match status" value="2"/>
</dbReference>
<dbReference type="RefSeq" id="WP_311603645.1">
    <property type="nucleotide sequence ID" value="NZ_JAVREM010000074.1"/>
</dbReference>
<dbReference type="GO" id="GO:0016746">
    <property type="term" value="F:acyltransferase activity"/>
    <property type="evidence" value="ECO:0007669"/>
    <property type="project" value="UniProtKB-KW"/>
</dbReference>
<comment type="pathway">
    <text evidence="1 14">Lipid metabolism; fatty acid biosynthesis.</text>
</comment>
<keyword evidence="6 14" id="KW-0808">Transferase</keyword>
<accession>A0ABU2LYY2</accession>
<keyword evidence="10 14" id="KW-0012">Acyltransferase</keyword>
<evidence type="ECO:0000256" key="1">
    <source>
        <dbReference type="ARBA" id="ARBA00005194"/>
    </source>
</evidence>
<keyword evidence="5 14" id="KW-0444">Lipid biosynthesis</keyword>
<dbReference type="Pfam" id="PF02801">
    <property type="entry name" value="Ketoacyl-synt_C"/>
    <property type="match status" value="1"/>
</dbReference>
<dbReference type="InterPro" id="IPR014031">
    <property type="entry name" value="Ketoacyl_synth_C"/>
</dbReference>
<dbReference type="PANTHER" id="PTHR11712:SF336">
    <property type="entry name" value="3-OXOACYL-[ACYL-CARRIER-PROTEIN] SYNTHASE, MITOCHONDRIAL"/>
    <property type="match status" value="1"/>
</dbReference>
<comment type="function">
    <text evidence="11 14">Involved in the type II fatty acid elongation cycle. Catalyzes the elongation of a wide range of acyl-ACP by the addition of two carbons from malonyl-ACP to an acyl acceptor. Can efficiently catalyze the conversion of palmitoleoyl-ACP (cis-hexadec-9-enoyl-ACP) to cis-vaccenoyl-ACP (cis-octadec-11-enoyl-ACP), an essential step in the thermal regulation of fatty acid composition.</text>
</comment>
<name>A0ABU2LYY2_9ACTN</name>
<evidence type="ECO:0000256" key="6">
    <source>
        <dbReference type="ARBA" id="ARBA00022679"/>
    </source>
</evidence>
<dbReference type="PANTHER" id="PTHR11712">
    <property type="entry name" value="POLYKETIDE SYNTHASE-RELATED"/>
    <property type="match status" value="1"/>
</dbReference>
<dbReference type="PIRSF" id="PIRSF000447">
    <property type="entry name" value="KAS_II"/>
    <property type="match status" value="1"/>
</dbReference>
<comment type="catalytic activity">
    <reaction evidence="12 14">
        <text>(9Z)-hexadecenoyl-[ACP] + malonyl-[ACP] + H(+) = 3-oxo-(11Z)-octadecenoyl-[ACP] + holo-[ACP] + CO2</text>
        <dbReference type="Rhea" id="RHEA:55040"/>
        <dbReference type="Rhea" id="RHEA-COMP:9623"/>
        <dbReference type="Rhea" id="RHEA-COMP:9685"/>
        <dbReference type="Rhea" id="RHEA-COMP:10800"/>
        <dbReference type="Rhea" id="RHEA-COMP:14074"/>
        <dbReference type="ChEBI" id="CHEBI:15378"/>
        <dbReference type="ChEBI" id="CHEBI:16526"/>
        <dbReference type="ChEBI" id="CHEBI:64479"/>
        <dbReference type="ChEBI" id="CHEBI:78449"/>
        <dbReference type="ChEBI" id="CHEBI:83989"/>
        <dbReference type="ChEBI" id="CHEBI:138538"/>
        <dbReference type="EC" id="2.3.1.179"/>
    </reaction>
</comment>
<comment type="catalytic activity">
    <reaction evidence="13 14">
        <text>a fatty acyl-[ACP] + malonyl-[ACP] + H(+) = a 3-oxoacyl-[ACP] + holo-[ACP] + CO2</text>
        <dbReference type="Rhea" id="RHEA:22836"/>
        <dbReference type="Rhea" id="RHEA-COMP:9623"/>
        <dbReference type="Rhea" id="RHEA-COMP:9685"/>
        <dbReference type="Rhea" id="RHEA-COMP:9916"/>
        <dbReference type="Rhea" id="RHEA-COMP:14125"/>
        <dbReference type="ChEBI" id="CHEBI:15378"/>
        <dbReference type="ChEBI" id="CHEBI:16526"/>
        <dbReference type="ChEBI" id="CHEBI:64479"/>
        <dbReference type="ChEBI" id="CHEBI:78449"/>
        <dbReference type="ChEBI" id="CHEBI:78776"/>
        <dbReference type="ChEBI" id="CHEBI:138651"/>
    </reaction>
</comment>
<keyword evidence="7" id="KW-0276">Fatty acid metabolism</keyword>
<evidence type="ECO:0000313" key="18">
    <source>
        <dbReference type="Proteomes" id="UP001183420"/>
    </source>
</evidence>
<dbReference type="NCBIfam" id="NF005589">
    <property type="entry name" value="PRK07314.1"/>
    <property type="match status" value="1"/>
</dbReference>
<proteinExistence type="inferred from homology"/>
<keyword evidence="8" id="KW-0443">Lipid metabolism</keyword>
<gene>
    <name evidence="17" type="ORF">RNC47_31300</name>
</gene>
<dbReference type="EMBL" id="JAVREM010000074">
    <property type="protein sequence ID" value="MDT0322809.1"/>
    <property type="molecule type" value="Genomic_DNA"/>
</dbReference>
<evidence type="ECO:0000256" key="5">
    <source>
        <dbReference type="ARBA" id="ARBA00022516"/>
    </source>
</evidence>
<comment type="similarity">
    <text evidence="2 14 15">Belongs to the thiolase-like superfamily. Beta-ketoacyl-ACP synthases family.</text>
</comment>
<comment type="caution">
    <text evidence="17">The sequence shown here is derived from an EMBL/GenBank/DDBJ whole genome shotgun (WGS) entry which is preliminary data.</text>
</comment>